<organism evidence="2 3">
    <name type="scientific">Senna tora</name>
    <dbReference type="NCBI Taxonomy" id="362788"/>
    <lineage>
        <taxon>Eukaryota</taxon>
        <taxon>Viridiplantae</taxon>
        <taxon>Streptophyta</taxon>
        <taxon>Embryophyta</taxon>
        <taxon>Tracheophyta</taxon>
        <taxon>Spermatophyta</taxon>
        <taxon>Magnoliopsida</taxon>
        <taxon>eudicotyledons</taxon>
        <taxon>Gunneridae</taxon>
        <taxon>Pentapetalae</taxon>
        <taxon>rosids</taxon>
        <taxon>fabids</taxon>
        <taxon>Fabales</taxon>
        <taxon>Fabaceae</taxon>
        <taxon>Caesalpinioideae</taxon>
        <taxon>Cassia clade</taxon>
        <taxon>Senna</taxon>
    </lineage>
</organism>
<evidence type="ECO:0000313" key="3">
    <source>
        <dbReference type="Proteomes" id="UP000634136"/>
    </source>
</evidence>
<reference evidence="2" key="1">
    <citation type="submission" date="2020-09" db="EMBL/GenBank/DDBJ databases">
        <title>Genome-Enabled Discovery of Anthraquinone Biosynthesis in Senna tora.</title>
        <authorList>
            <person name="Kang S.-H."/>
            <person name="Pandey R.P."/>
            <person name="Lee C.-M."/>
            <person name="Sim J.-S."/>
            <person name="Jeong J.-T."/>
            <person name="Choi B.-S."/>
            <person name="Jung M."/>
            <person name="Ginzburg D."/>
            <person name="Zhao K."/>
            <person name="Won S.Y."/>
            <person name="Oh T.-J."/>
            <person name="Yu Y."/>
            <person name="Kim N.-H."/>
            <person name="Lee O.R."/>
            <person name="Lee T.-H."/>
            <person name="Bashyal P."/>
            <person name="Kim T.-S."/>
            <person name="Lee W.-H."/>
            <person name="Kawkins C."/>
            <person name="Kim C.-K."/>
            <person name="Kim J.S."/>
            <person name="Ahn B.O."/>
            <person name="Rhee S.Y."/>
            <person name="Sohng J.K."/>
        </authorList>
    </citation>
    <scope>NUCLEOTIDE SEQUENCE</scope>
    <source>
        <tissue evidence="2">Leaf</tissue>
    </source>
</reference>
<comment type="caution">
    <text evidence="2">The sequence shown here is derived from an EMBL/GenBank/DDBJ whole genome shotgun (WGS) entry which is preliminary data.</text>
</comment>
<feature type="region of interest" description="Disordered" evidence="1">
    <location>
        <begin position="1"/>
        <end position="20"/>
    </location>
</feature>
<evidence type="ECO:0000313" key="2">
    <source>
        <dbReference type="EMBL" id="KAF7834853.1"/>
    </source>
</evidence>
<dbReference type="AlphaFoldDB" id="A0A834WZK0"/>
<dbReference type="EMBL" id="JAAIUW010000004">
    <property type="protein sequence ID" value="KAF7834853.1"/>
    <property type="molecule type" value="Genomic_DNA"/>
</dbReference>
<sequence>MNPNSNEYPFATNPNATTTLRSITPKDQNYEDSIQSELINSIGCSEKHTQNAINRGPRGEEAPRSFGRRKPSKISPPEPERLRPRMEEKEMEVLNVLKLVNLRVQAYRDEVVISDPMPITSNLSGV</sequence>
<gene>
    <name evidence="2" type="ORF">G2W53_009712</name>
</gene>
<name>A0A834WZK0_9FABA</name>
<protein>
    <submittedName>
        <fullName evidence="2">Uncharacterized protein</fullName>
    </submittedName>
</protein>
<accession>A0A834WZK0</accession>
<dbReference type="Proteomes" id="UP000634136">
    <property type="component" value="Unassembled WGS sequence"/>
</dbReference>
<evidence type="ECO:0000256" key="1">
    <source>
        <dbReference type="SAM" id="MobiDB-lite"/>
    </source>
</evidence>
<feature type="region of interest" description="Disordered" evidence="1">
    <location>
        <begin position="46"/>
        <end position="86"/>
    </location>
</feature>
<proteinExistence type="predicted"/>
<keyword evidence="3" id="KW-1185">Reference proteome</keyword>